<dbReference type="EMBL" id="LYVF01000197">
    <property type="protein sequence ID" value="OAT79399.1"/>
    <property type="molecule type" value="Genomic_DNA"/>
</dbReference>
<dbReference type="OrthoDB" id="9804124at2"/>
<dbReference type="GO" id="GO:0005886">
    <property type="term" value="C:plasma membrane"/>
    <property type="evidence" value="ECO:0007669"/>
    <property type="project" value="TreeGrafter"/>
</dbReference>
<evidence type="ECO:0000313" key="7">
    <source>
        <dbReference type="EMBL" id="OAT79399.1"/>
    </source>
</evidence>
<feature type="domain" description="Penicillin-binding protein dimerisation" evidence="6">
    <location>
        <begin position="56"/>
        <end position="215"/>
    </location>
</feature>
<dbReference type="Proteomes" id="UP000078532">
    <property type="component" value="Unassembled WGS sequence"/>
</dbReference>
<dbReference type="Pfam" id="PF00905">
    <property type="entry name" value="Transpeptidase"/>
    <property type="match status" value="1"/>
</dbReference>
<comment type="caution">
    <text evidence="7">The sequence shown here is derived from an EMBL/GenBank/DDBJ whole genome shotgun (WGS) entry which is preliminary data.</text>
</comment>
<dbReference type="SUPFAM" id="SSF56519">
    <property type="entry name" value="Penicillin binding protein dimerisation domain"/>
    <property type="match status" value="1"/>
</dbReference>
<dbReference type="RefSeq" id="WP_066671487.1">
    <property type="nucleotide sequence ID" value="NZ_LYVF01000197.1"/>
</dbReference>
<proteinExistence type="inferred from homology"/>
<keyword evidence="4" id="KW-1133">Transmembrane helix</keyword>
<gene>
    <name evidence="7" type="ORF">A6M21_01300</name>
</gene>
<dbReference type="GO" id="GO:0071555">
    <property type="term" value="P:cell wall organization"/>
    <property type="evidence" value="ECO:0007669"/>
    <property type="project" value="TreeGrafter"/>
</dbReference>
<dbReference type="InterPro" id="IPR001460">
    <property type="entry name" value="PCN-bd_Tpept"/>
</dbReference>
<feature type="domain" description="Penicillin-binding protein transpeptidase" evidence="5">
    <location>
        <begin position="257"/>
        <end position="559"/>
    </location>
</feature>
<dbReference type="GO" id="GO:0016740">
    <property type="term" value="F:transferase activity"/>
    <property type="evidence" value="ECO:0007669"/>
    <property type="project" value="UniProtKB-KW"/>
</dbReference>
<keyword evidence="8" id="KW-1185">Reference proteome</keyword>
<feature type="transmembrane region" description="Helical" evidence="4">
    <location>
        <begin position="12"/>
        <end position="33"/>
    </location>
</feature>
<dbReference type="SUPFAM" id="SSF56601">
    <property type="entry name" value="beta-lactamase/transpeptidase-like"/>
    <property type="match status" value="1"/>
</dbReference>
<dbReference type="Gene3D" id="3.40.710.10">
    <property type="entry name" value="DD-peptidase/beta-lactamase superfamily"/>
    <property type="match status" value="1"/>
</dbReference>
<dbReference type="InterPro" id="IPR036138">
    <property type="entry name" value="PBP_dimer_sf"/>
</dbReference>
<keyword evidence="3 4" id="KW-0472">Membrane</keyword>
<protein>
    <submittedName>
        <fullName evidence="7">Peptidoglycan glycosyltransferase</fullName>
    </submittedName>
</protein>
<dbReference type="InterPro" id="IPR012338">
    <property type="entry name" value="Beta-lactam/transpept-like"/>
</dbReference>
<organism evidence="7 8">
    <name type="scientific">Desulfotomaculum copahuensis</name>
    <dbReference type="NCBI Taxonomy" id="1838280"/>
    <lineage>
        <taxon>Bacteria</taxon>
        <taxon>Bacillati</taxon>
        <taxon>Bacillota</taxon>
        <taxon>Clostridia</taxon>
        <taxon>Eubacteriales</taxon>
        <taxon>Desulfotomaculaceae</taxon>
        <taxon>Desulfotomaculum</taxon>
    </lineage>
</organism>
<evidence type="ECO:0000259" key="6">
    <source>
        <dbReference type="Pfam" id="PF03717"/>
    </source>
</evidence>
<dbReference type="STRING" id="1838280.A6M21_01300"/>
<keyword evidence="7" id="KW-0808">Transferase</keyword>
<evidence type="ECO:0000313" key="8">
    <source>
        <dbReference type="Proteomes" id="UP000078532"/>
    </source>
</evidence>
<dbReference type="InterPro" id="IPR050515">
    <property type="entry name" value="Beta-lactam/transpept"/>
</dbReference>
<dbReference type="InterPro" id="IPR005311">
    <property type="entry name" value="PBP_dimer"/>
</dbReference>
<reference evidence="7 8" key="1">
    <citation type="submission" date="2016-04" db="EMBL/GenBank/DDBJ databases">
        <authorList>
            <person name="Evans L.H."/>
            <person name="Alamgir A."/>
            <person name="Owens N."/>
            <person name="Weber N.D."/>
            <person name="Virtaneva K."/>
            <person name="Barbian K."/>
            <person name="Babar A."/>
            <person name="Rosenke K."/>
        </authorList>
    </citation>
    <scope>NUCLEOTIDE SEQUENCE [LARGE SCALE GENOMIC DNA]</scope>
    <source>
        <strain evidence="7 8">LMa1</strain>
    </source>
</reference>
<dbReference type="AlphaFoldDB" id="A0A1B7LAP3"/>
<dbReference type="Gene3D" id="3.90.1310.10">
    <property type="entry name" value="Penicillin-binding protein 2a (Domain 2)"/>
    <property type="match status" value="1"/>
</dbReference>
<sequence length="566" mass="60823">MGILRSRRMAGLFYILFFCFLLMVAHLAVIQLVRGDHYAFKALEQETMSVDLEDYPRGQILDRHLQSLTGETKANRVVVFPGLIPGREAVAVKLAGILNVDPVSLTPFLTGDPCYLPFTLTPAQSAAIRKQNWPGVLVLPVSFRYGAHPLANQVTGYLGHIDSGSELAALNQNSSKEYRLGDWVGKAGLEKYYEPELKATRPLAAARVFIDAAGRPLPGVHVNSREPDPGRDDVVTTIDAGIQRKVEAIMDKKIDKGAVVVMDPHTGDILAMASRPSFDPQPDKLPHYLASSPQGAFLDQCTTLFQPGSVFKIVVAAAALAEGAVTPQSTFTCLGDKDPLVHCWYAPGHGTITFARGFAESCDPTFAQVGLKLGAAKLIKYARLFGMDNQQITGYPVPRDNRQNLQLIAAPHALVNSSIGQGPVLETPVQIAAMLNVIVNNGVYIQPRLVKEIRSSGGRVVKTFPAAPGKRAIPPATAEEMRRLLYLVTTRGTGQAGYVSGYGSAGKTGTAQVDGRGKLNAWFCGYAPVDHPRYVVVVLARGDGVSGGASAAPVFQEIINSLMASK</sequence>
<evidence type="ECO:0000256" key="4">
    <source>
        <dbReference type="SAM" id="Phobius"/>
    </source>
</evidence>
<dbReference type="PANTHER" id="PTHR30627">
    <property type="entry name" value="PEPTIDOGLYCAN D,D-TRANSPEPTIDASE"/>
    <property type="match status" value="1"/>
</dbReference>
<accession>A0A1B7LAP3</accession>
<name>A0A1B7LAP3_9FIRM</name>
<evidence type="ECO:0000256" key="2">
    <source>
        <dbReference type="ARBA" id="ARBA00007171"/>
    </source>
</evidence>
<comment type="similarity">
    <text evidence="2">Belongs to the transpeptidase family.</text>
</comment>
<comment type="subcellular location">
    <subcellularLocation>
        <location evidence="1">Membrane</location>
    </subcellularLocation>
</comment>
<dbReference type="GO" id="GO:0008658">
    <property type="term" value="F:penicillin binding"/>
    <property type="evidence" value="ECO:0007669"/>
    <property type="project" value="InterPro"/>
</dbReference>
<dbReference type="Pfam" id="PF03717">
    <property type="entry name" value="PBP_dimer"/>
    <property type="match status" value="1"/>
</dbReference>
<evidence type="ECO:0000259" key="5">
    <source>
        <dbReference type="Pfam" id="PF00905"/>
    </source>
</evidence>
<evidence type="ECO:0000256" key="1">
    <source>
        <dbReference type="ARBA" id="ARBA00004370"/>
    </source>
</evidence>
<keyword evidence="4" id="KW-0812">Transmembrane</keyword>
<evidence type="ECO:0000256" key="3">
    <source>
        <dbReference type="ARBA" id="ARBA00023136"/>
    </source>
</evidence>